<comment type="caution">
    <text evidence="3">The sequence shown here is derived from an EMBL/GenBank/DDBJ whole genome shotgun (WGS) entry which is preliminary data.</text>
</comment>
<dbReference type="Proteomes" id="UP001223978">
    <property type="component" value="Unassembled WGS sequence"/>
</dbReference>
<organism evidence="3 4">
    <name type="scientific">Streptomyces cavernicola</name>
    <dbReference type="NCBI Taxonomy" id="3043613"/>
    <lineage>
        <taxon>Bacteria</taxon>
        <taxon>Bacillati</taxon>
        <taxon>Actinomycetota</taxon>
        <taxon>Actinomycetes</taxon>
        <taxon>Kitasatosporales</taxon>
        <taxon>Streptomycetaceae</taxon>
        <taxon>Streptomyces</taxon>
    </lineage>
</organism>
<feature type="transmembrane region" description="Helical" evidence="2">
    <location>
        <begin position="68"/>
        <end position="84"/>
    </location>
</feature>
<evidence type="ECO:0000313" key="3">
    <source>
        <dbReference type="EMBL" id="MDI3405019.1"/>
    </source>
</evidence>
<keyword evidence="2" id="KW-0812">Transmembrane</keyword>
<protein>
    <recommendedName>
        <fullName evidence="5">Integral membrane protein</fullName>
    </recommendedName>
</protein>
<sequence length="173" mass="18604">MTTQHSSDDTDLHRTPDAVRVGAYYDLVVALPFTTPWTAGLALDAVRSAHTALGLPGGPPPAFGPEHLLFVTFFGVLVTMWAVVRLVRADAVTGIADTVGRAAFALLMTTALAAGATPVLGMFLVLELGFLVAQARQLTRSRRPRTRTSSHPSRNLTSARTRTRTRNQEKVSP</sequence>
<keyword evidence="2" id="KW-1133">Transmembrane helix</keyword>
<keyword evidence="2" id="KW-0472">Membrane</keyword>
<gene>
    <name evidence="3" type="ORF">QIS96_14480</name>
</gene>
<dbReference type="RefSeq" id="WP_282542960.1">
    <property type="nucleotide sequence ID" value="NZ_JASCIQ010000013.1"/>
</dbReference>
<accession>A0ABT6SB53</accession>
<feature type="transmembrane region" description="Helical" evidence="2">
    <location>
        <begin position="104"/>
        <end position="133"/>
    </location>
</feature>
<reference evidence="3 4" key="1">
    <citation type="submission" date="2023-05" db="EMBL/GenBank/DDBJ databases">
        <title>Draft genome sequence of Streptomyces sp. B-S-A6 isolated from a cave soil in Thailand.</title>
        <authorList>
            <person name="Chamroensaksri N."/>
            <person name="Muangham S."/>
        </authorList>
    </citation>
    <scope>NUCLEOTIDE SEQUENCE [LARGE SCALE GENOMIC DNA]</scope>
    <source>
        <strain evidence="3 4">B-S-A6</strain>
    </source>
</reference>
<feature type="region of interest" description="Disordered" evidence="1">
    <location>
        <begin position="141"/>
        <end position="173"/>
    </location>
</feature>
<evidence type="ECO:0008006" key="5">
    <source>
        <dbReference type="Google" id="ProtNLM"/>
    </source>
</evidence>
<evidence type="ECO:0000256" key="2">
    <source>
        <dbReference type="SAM" id="Phobius"/>
    </source>
</evidence>
<evidence type="ECO:0000313" key="4">
    <source>
        <dbReference type="Proteomes" id="UP001223978"/>
    </source>
</evidence>
<proteinExistence type="predicted"/>
<name>A0ABT6SB53_9ACTN</name>
<keyword evidence="4" id="KW-1185">Reference proteome</keyword>
<evidence type="ECO:0000256" key="1">
    <source>
        <dbReference type="SAM" id="MobiDB-lite"/>
    </source>
</evidence>
<dbReference type="EMBL" id="JASCIQ010000013">
    <property type="protein sequence ID" value="MDI3405019.1"/>
    <property type="molecule type" value="Genomic_DNA"/>
</dbReference>